<keyword evidence="2" id="KW-1185">Reference proteome</keyword>
<gene>
    <name evidence="1" type="ORF">AYM40_20965</name>
</gene>
<evidence type="ECO:0000313" key="2">
    <source>
        <dbReference type="Proteomes" id="UP000076852"/>
    </source>
</evidence>
<organism evidence="1 2">
    <name type="scientific">Paraburkholderia phytofirmans OLGA172</name>
    <dbReference type="NCBI Taxonomy" id="1417228"/>
    <lineage>
        <taxon>Bacteria</taxon>
        <taxon>Pseudomonadati</taxon>
        <taxon>Pseudomonadota</taxon>
        <taxon>Betaproteobacteria</taxon>
        <taxon>Burkholderiales</taxon>
        <taxon>Burkholderiaceae</taxon>
        <taxon>Paraburkholderia</taxon>
    </lineage>
</organism>
<proteinExistence type="predicted"/>
<accession>A0A160FQI0</accession>
<dbReference type="EMBL" id="CP014579">
    <property type="protein sequence ID" value="ANB74924.1"/>
    <property type="molecule type" value="Genomic_DNA"/>
</dbReference>
<dbReference type="Proteomes" id="UP000076852">
    <property type="component" value="Chromosome 2"/>
</dbReference>
<dbReference type="OrthoDB" id="8246386at2"/>
<dbReference type="RefSeq" id="WP_063498226.1">
    <property type="nucleotide sequence ID" value="NZ_CP014579.1"/>
</dbReference>
<name>A0A160FQI0_9BURK</name>
<sequence length="190" mass="21094">MLDSRKGAGLIYMKVGLHARETIDDIVSRKQREYEEAGSIFWGYGGSTCHPITMVQPFAKQVEQAGNEVLIIMQKMNSKHAAPPEIAKEYSDDGVDWKPIPKGIEVRGSRYALVLDKLEVEEFDVDLGELEVGVGPSRGKKGDRYLVGQSDKGCFLYAPRDVPIAPDERIIKHIGLVARVKAPFAVIVRN</sequence>
<dbReference type="KEGG" id="buz:AYM40_20965"/>
<reference evidence="1 2" key="1">
    <citation type="journal article" date="2016" name="Gene">
        <title>PacBio SMRT assembly of a complex multi-replicon genome reveals chlorocatechol degradative operon in a region of genome plasticity.</title>
        <authorList>
            <person name="Ricker N."/>
            <person name="Shen S.Y."/>
            <person name="Goordial J."/>
            <person name="Jin S."/>
            <person name="Fulthorpe R.R."/>
        </authorList>
    </citation>
    <scope>NUCLEOTIDE SEQUENCE [LARGE SCALE GENOMIC DNA]</scope>
    <source>
        <strain evidence="1 2">OLGA172</strain>
    </source>
</reference>
<protein>
    <submittedName>
        <fullName evidence="1">Uncharacterized protein</fullName>
    </submittedName>
</protein>
<evidence type="ECO:0000313" key="1">
    <source>
        <dbReference type="EMBL" id="ANB74924.1"/>
    </source>
</evidence>
<dbReference type="AlphaFoldDB" id="A0A160FQI0"/>